<protein>
    <recommendedName>
        <fullName evidence="3 7">Nuclease SbcCD subunit D</fullName>
    </recommendedName>
</protein>
<evidence type="ECO:0000313" key="11">
    <source>
        <dbReference type="Proteomes" id="UP000310263"/>
    </source>
</evidence>
<evidence type="ECO:0000313" key="10">
    <source>
        <dbReference type="EMBL" id="TGY63310.1"/>
    </source>
</evidence>
<dbReference type="RefSeq" id="WP_136011937.1">
    <property type="nucleotide sequence ID" value="NZ_SRYE01000001.1"/>
</dbReference>
<keyword evidence="11" id="KW-1185">Reference proteome</keyword>
<comment type="function">
    <text evidence="7">SbcCD cleaves DNA hairpin structures. These structures can inhibit DNA replication and are intermediates in certain DNA recombination reactions. The complex acts as a 3'-&gt;5' double strand exonuclease that can open hairpins. It also has a 5' single-strand endonuclease activity.</text>
</comment>
<dbReference type="CDD" id="cd00840">
    <property type="entry name" value="MPP_Mre11_N"/>
    <property type="match status" value="1"/>
</dbReference>
<keyword evidence="7" id="KW-0255">Endonuclease</keyword>
<dbReference type="InterPro" id="IPR050535">
    <property type="entry name" value="DNA_Repair-Maintenance_Comp"/>
</dbReference>
<dbReference type="InterPro" id="IPR026843">
    <property type="entry name" value="SbcD_C"/>
</dbReference>
<feature type="domain" description="Nuclease SbcCD subunit D C-terminal" evidence="9">
    <location>
        <begin position="269"/>
        <end position="358"/>
    </location>
</feature>
<dbReference type="PANTHER" id="PTHR30337:SF0">
    <property type="entry name" value="NUCLEASE SBCCD SUBUNIT D"/>
    <property type="match status" value="1"/>
</dbReference>
<accession>A0A4V3RRH4</accession>
<dbReference type="GO" id="GO:0006310">
    <property type="term" value="P:DNA recombination"/>
    <property type="evidence" value="ECO:0007669"/>
    <property type="project" value="UniProtKB-KW"/>
</dbReference>
<evidence type="ECO:0000256" key="5">
    <source>
        <dbReference type="ARBA" id="ARBA00022801"/>
    </source>
</evidence>
<dbReference type="Proteomes" id="UP000310263">
    <property type="component" value="Unassembled WGS sequence"/>
</dbReference>
<keyword evidence="7" id="KW-0233">DNA recombination</keyword>
<keyword evidence="4 7" id="KW-0540">Nuclease</keyword>
<dbReference type="Pfam" id="PF12320">
    <property type="entry name" value="SbcD_C"/>
    <property type="match status" value="1"/>
</dbReference>
<dbReference type="InterPro" id="IPR004843">
    <property type="entry name" value="Calcineurin-like_PHP"/>
</dbReference>
<name>A0A4V3RRH4_9ACTN</name>
<dbReference type="Gene3D" id="3.60.21.10">
    <property type="match status" value="1"/>
</dbReference>
<dbReference type="InterPro" id="IPR029052">
    <property type="entry name" value="Metallo-depent_PP-like"/>
</dbReference>
<organism evidence="10 11">
    <name type="scientific">Muricaecibacterium torontonense</name>
    <dbReference type="NCBI Taxonomy" id="3032871"/>
    <lineage>
        <taxon>Bacteria</taxon>
        <taxon>Bacillati</taxon>
        <taxon>Actinomycetota</taxon>
        <taxon>Coriobacteriia</taxon>
        <taxon>Coriobacteriales</taxon>
        <taxon>Atopobiaceae</taxon>
        <taxon>Muricaecibacterium</taxon>
    </lineage>
</organism>
<proteinExistence type="inferred from homology"/>
<evidence type="ECO:0000256" key="7">
    <source>
        <dbReference type="RuleBase" id="RU363069"/>
    </source>
</evidence>
<sequence length="380" mass="41163">MRLLHLSDLHAGKRVRGYSMEEELKSALAQVVKLCEDRAVDVVLLAGDLYDSAQSSDRAIDLIGSFLETLAEKSITVVATPGNHDSATRVGYGSKLLASRGVHVTGPLKAPVKPVVVSDEEGPVYIWPIPFVRPATVRAVLDVQADTYTLALRALIDAMNIDTTQRNVCVSHQFVTNGLVSPQRSESELSVGGTDNVDVSVYEPFDYVALGHLHRPQKVSRNTVRYAGSPVKYSVSEAAGEKSMVLVELGLKKDGVCATSIELVPIEPVHDLRKIRGPLEELLSPEVLASAPADDYVYVTLTDDAMPLDAMGRLREAYPNLMGLELQAEIDAEDELPLMPVEAEASLEALFGEFFELQTGHSMSPEQVAVVEASVESLEA</sequence>
<dbReference type="PANTHER" id="PTHR30337">
    <property type="entry name" value="COMPONENT OF ATP-DEPENDENT DSDNA EXONUCLEASE"/>
    <property type="match status" value="1"/>
</dbReference>
<evidence type="ECO:0000259" key="8">
    <source>
        <dbReference type="Pfam" id="PF00149"/>
    </source>
</evidence>
<dbReference type="InterPro" id="IPR041796">
    <property type="entry name" value="Mre11_N"/>
</dbReference>
<dbReference type="AlphaFoldDB" id="A0A4V3RRH4"/>
<feature type="domain" description="Calcineurin-like phosphoesterase" evidence="8">
    <location>
        <begin position="1"/>
        <end position="216"/>
    </location>
</feature>
<reference evidence="10 11" key="1">
    <citation type="submission" date="2019-04" db="EMBL/GenBank/DDBJ databases">
        <title>Microbes associate with the intestines of laboratory mice.</title>
        <authorList>
            <person name="Navarre W."/>
            <person name="Wong E."/>
            <person name="Huang K."/>
            <person name="Tropini C."/>
            <person name="Ng K."/>
            <person name="Yu B."/>
        </authorList>
    </citation>
    <scope>NUCLEOTIDE SEQUENCE [LARGE SCALE GENOMIC DNA]</scope>
    <source>
        <strain evidence="10 11">NM07_P-09</strain>
    </source>
</reference>
<dbReference type="Pfam" id="PF00149">
    <property type="entry name" value="Metallophos"/>
    <property type="match status" value="1"/>
</dbReference>
<evidence type="ECO:0000256" key="1">
    <source>
        <dbReference type="ARBA" id="ARBA00010555"/>
    </source>
</evidence>
<dbReference type="InterPro" id="IPR004593">
    <property type="entry name" value="SbcD"/>
</dbReference>
<comment type="caution">
    <text evidence="10">The sequence shown here is derived from an EMBL/GenBank/DDBJ whole genome shotgun (WGS) entry which is preliminary data.</text>
</comment>
<comment type="similarity">
    <text evidence="1 7">Belongs to the SbcD family.</text>
</comment>
<comment type="subunit">
    <text evidence="2 7">Heterodimer of SbcC and SbcD.</text>
</comment>
<evidence type="ECO:0000256" key="3">
    <source>
        <dbReference type="ARBA" id="ARBA00013365"/>
    </source>
</evidence>
<evidence type="ECO:0000256" key="4">
    <source>
        <dbReference type="ARBA" id="ARBA00022722"/>
    </source>
</evidence>
<evidence type="ECO:0000259" key="9">
    <source>
        <dbReference type="Pfam" id="PF12320"/>
    </source>
</evidence>
<dbReference type="NCBIfam" id="TIGR00619">
    <property type="entry name" value="sbcd"/>
    <property type="match status" value="1"/>
</dbReference>
<dbReference type="EMBL" id="SRYE01000001">
    <property type="protein sequence ID" value="TGY63310.1"/>
    <property type="molecule type" value="Genomic_DNA"/>
</dbReference>
<keyword evidence="7" id="KW-0235">DNA replication</keyword>
<evidence type="ECO:0000256" key="6">
    <source>
        <dbReference type="ARBA" id="ARBA00022839"/>
    </source>
</evidence>
<keyword evidence="5 7" id="KW-0378">Hydrolase</keyword>
<dbReference type="SUPFAM" id="SSF56300">
    <property type="entry name" value="Metallo-dependent phosphatases"/>
    <property type="match status" value="1"/>
</dbReference>
<dbReference type="GO" id="GO:0008408">
    <property type="term" value="F:3'-5' exonuclease activity"/>
    <property type="evidence" value="ECO:0007669"/>
    <property type="project" value="InterPro"/>
</dbReference>
<dbReference type="OrthoDB" id="9773856at2"/>
<gene>
    <name evidence="7" type="primary">sbcD</name>
    <name evidence="10" type="ORF">E5334_02075</name>
</gene>
<evidence type="ECO:0000256" key="2">
    <source>
        <dbReference type="ARBA" id="ARBA00011322"/>
    </source>
</evidence>
<keyword evidence="6 7" id="KW-0269">Exonuclease</keyword>
<dbReference type="GO" id="GO:0006260">
    <property type="term" value="P:DNA replication"/>
    <property type="evidence" value="ECO:0007669"/>
    <property type="project" value="UniProtKB-KW"/>
</dbReference>
<dbReference type="GO" id="GO:0004519">
    <property type="term" value="F:endonuclease activity"/>
    <property type="evidence" value="ECO:0007669"/>
    <property type="project" value="UniProtKB-KW"/>
</dbReference>